<gene>
    <name evidence="4" type="ordered locus">Achl_4531</name>
</gene>
<name>B8HJ84_PSECP</name>
<dbReference type="HOGENOM" id="CLU_029425_16_1_11"/>
<keyword evidence="1" id="KW-0732">Signal</keyword>
<keyword evidence="4" id="KW-0614">Plasmid</keyword>
<feature type="region of interest" description="Disordered" evidence="2">
    <location>
        <begin position="1"/>
        <end position="23"/>
    </location>
</feature>
<evidence type="ECO:0000313" key="4">
    <source>
        <dbReference type="EMBL" id="ACL42482.1"/>
    </source>
</evidence>
<dbReference type="AlphaFoldDB" id="B8HJ84"/>
<reference evidence="4" key="1">
    <citation type="submission" date="2009-01" db="EMBL/GenBank/DDBJ databases">
        <title>Complete sequence of plasmid2 of Arthrobacter chlorophenolicus A6.</title>
        <authorList>
            <consortium name="US DOE Joint Genome Institute"/>
            <person name="Lucas S."/>
            <person name="Copeland A."/>
            <person name="Lapidus A."/>
            <person name="Glavina del Rio T."/>
            <person name="Tice H."/>
            <person name="Bruce D."/>
            <person name="Goodwin L."/>
            <person name="Pitluck S."/>
            <person name="Goltsman E."/>
            <person name="Clum A."/>
            <person name="Larimer F."/>
            <person name="Land M."/>
            <person name="Hauser L."/>
            <person name="Kyrpides N."/>
            <person name="Mikhailova N."/>
            <person name="Jansson J."/>
            <person name="Richardson P."/>
        </authorList>
    </citation>
    <scope>NUCLEOTIDE SEQUENCE [LARGE SCALE GENOMIC DNA]</scope>
    <source>
        <strain evidence="4">A6</strain>
        <plasmid evidence="4">pACHL02</plasmid>
    </source>
</reference>
<dbReference type="eggNOG" id="COG0739">
    <property type="taxonomic scope" value="Bacteria"/>
</dbReference>
<dbReference type="KEGG" id="ach:Achl_4531"/>
<dbReference type="EMBL" id="CP001343">
    <property type="protein sequence ID" value="ACL42482.1"/>
    <property type="molecule type" value="Genomic_DNA"/>
</dbReference>
<dbReference type="InterPro" id="IPR050570">
    <property type="entry name" value="Cell_wall_metabolism_enzyme"/>
</dbReference>
<feature type="domain" description="M23ase beta-sheet core" evidence="3">
    <location>
        <begin position="38"/>
        <end position="133"/>
    </location>
</feature>
<evidence type="ECO:0000256" key="1">
    <source>
        <dbReference type="ARBA" id="ARBA00022729"/>
    </source>
</evidence>
<geneLocation type="plasmid" evidence="4 5">
    <name>pACHL02</name>
</geneLocation>
<proteinExistence type="predicted"/>
<evidence type="ECO:0000313" key="5">
    <source>
        <dbReference type="Proteomes" id="UP000002505"/>
    </source>
</evidence>
<protein>
    <submittedName>
        <fullName evidence="4">Peptidase M23</fullName>
    </submittedName>
</protein>
<organism evidence="4 5">
    <name type="scientific">Pseudarthrobacter chlorophenolicus (strain ATCC 700700 / DSM 12829 / CIP 107037 / JCM 12360 / KCTC 9906 / NCIMB 13794 / A6)</name>
    <name type="common">Arthrobacter chlorophenolicus</name>
    <dbReference type="NCBI Taxonomy" id="452863"/>
    <lineage>
        <taxon>Bacteria</taxon>
        <taxon>Bacillati</taxon>
        <taxon>Actinomycetota</taxon>
        <taxon>Actinomycetes</taxon>
        <taxon>Micrococcales</taxon>
        <taxon>Micrococcaceae</taxon>
        <taxon>Pseudarthrobacter</taxon>
    </lineage>
</organism>
<dbReference type="GO" id="GO:0004222">
    <property type="term" value="F:metalloendopeptidase activity"/>
    <property type="evidence" value="ECO:0007669"/>
    <property type="project" value="TreeGrafter"/>
</dbReference>
<dbReference type="Pfam" id="PF01551">
    <property type="entry name" value="Peptidase_M23"/>
    <property type="match status" value="1"/>
</dbReference>
<dbReference type="PANTHER" id="PTHR21666">
    <property type="entry name" value="PEPTIDASE-RELATED"/>
    <property type="match status" value="1"/>
</dbReference>
<accession>B8HJ84</accession>
<dbReference type="SUPFAM" id="SSF51261">
    <property type="entry name" value="Duplicated hybrid motif"/>
    <property type="match status" value="1"/>
</dbReference>
<evidence type="ECO:0000259" key="3">
    <source>
        <dbReference type="Pfam" id="PF01551"/>
    </source>
</evidence>
<dbReference type="CDD" id="cd12797">
    <property type="entry name" value="M23_peptidase"/>
    <property type="match status" value="1"/>
</dbReference>
<dbReference type="Proteomes" id="UP000002505">
    <property type="component" value="Plasmid pACHL02"/>
</dbReference>
<dbReference type="Gene3D" id="2.70.70.10">
    <property type="entry name" value="Glucose Permease (Domain IIA)"/>
    <property type="match status" value="1"/>
</dbReference>
<evidence type="ECO:0000256" key="2">
    <source>
        <dbReference type="SAM" id="MobiDB-lite"/>
    </source>
</evidence>
<dbReference type="InterPro" id="IPR016047">
    <property type="entry name" value="M23ase_b-sheet_dom"/>
</dbReference>
<dbReference type="InterPro" id="IPR011055">
    <property type="entry name" value="Dup_hybrid_motif"/>
</dbReference>
<dbReference type="PANTHER" id="PTHR21666:SF289">
    <property type="entry name" value="L-ALA--D-GLU ENDOPEPTIDASE"/>
    <property type="match status" value="1"/>
</dbReference>
<sequence>MEQPASRTGKLSSPVANPVTNSPFGYRTNPLSGAAGELHTGLDFAAGCGTPVFSAGKGTVTEAGFSAYGGGNRIVIDHGNGLKTTYNHLETIGVQLNQSVETGVRIGIAGTTGNSTGCHLHFEVLVNGQTVDPSGWL</sequence>
<keyword evidence="5" id="KW-1185">Reference proteome</keyword>